<proteinExistence type="predicted"/>
<feature type="region of interest" description="Disordered" evidence="1">
    <location>
        <begin position="236"/>
        <end position="257"/>
    </location>
</feature>
<evidence type="ECO:0000256" key="1">
    <source>
        <dbReference type="SAM" id="MobiDB-lite"/>
    </source>
</evidence>
<evidence type="ECO:0000313" key="3">
    <source>
        <dbReference type="EMBL" id="KAK0457891.1"/>
    </source>
</evidence>
<feature type="transmembrane region" description="Helical" evidence="2">
    <location>
        <begin position="87"/>
        <end position="107"/>
    </location>
</feature>
<organism evidence="3 4">
    <name type="scientific">Armillaria tabescens</name>
    <name type="common">Ringless honey mushroom</name>
    <name type="synonym">Agaricus tabescens</name>
    <dbReference type="NCBI Taxonomy" id="1929756"/>
    <lineage>
        <taxon>Eukaryota</taxon>
        <taxon>Fungi</taxon>
        <taxon>Dikarya</taxon>
        <taxon>Basidiomycota</taxon>
        <taxon>Agaricomycotina</taxon>
        <taxon>Agaricomycetes</taxon>
        <taxon>Agaricomycetidae</taxon>
        <taxon>Agaricales</taxon>
        <taxon>Marasmiineae</taxon>
        <taxon>Physalacriaceae</taxon>
        <taxon>Desarmillaria</taxon>
    </lineage>
</organism>
<accession>A0AA39N4J5</accession>
<keyword evidence="4" id="KW-1185">Reference proteome</keyword>
<sequence>LCRSNIKGWEPFIGTQLPCFLPATFFLSICDRLFFSTFFHLRLSFCAHFISLSQIFSSAEHIFVAARTFLTSSLLFCLTFFDFGLKMQFIFALLAFFACLATSASAAPHGMQSAGFLMVRDGDQGITEKEHVDKKTSKNNAGTNATDTAAATDTATNATATAVTSSNSTADAAAAANNATSTVTVTVTASNCAATDATGVNATAATDANAAANATDVSAATNATDAAAADASATATEAAATSTTSTSSKKNDAGKKNKSDAKTVVTDLFGGLKKREYGRRGLVNRLILDGVLDL</sequence>
<evidence type="ECO:0000256" key="2">
    <source>
        <dbReference type="SAM" id="Phobius"/>
    </source>
</evidence>
<gene>
    <name evidence="3" type="ORF">EV420DRAFT_484586</name>
</gene>
<feature type="transmembrane region" description="Helical" evidence="2">
    <location>
        <begin position="62"/>
        <end position="81"/>
    </location>
</feature>
<feature type="non-terminal residue" evidence="3">
    <location>
        <position position="1"/>
    </location>
</feature>
<dbReference type="AlphaFoldDB" id="A0AA39N4J5"/>
<dbReference type="RefSeq" id="XP_060330190.1">
    <property type="nucleotide sequence ID" value="XM_060482342.1"/>
</dbReference>
<protein>
    <submittedName>
        <fullName evidence="3">Uncharacterized protein</fullName>
    </submittedName>
</protein>
<name>A0AA39N4J5_ARMTA</name>
<keyword evidence="2" id="KW-0472">Membrane</keyword>
<evidence type="ECO:0000313" key="4">
    <source>
        <dbReference type="Proteomes" id="UP001175211"/>
    </source>
</evidence>
<feature type="compositionally biased region" description="Low complexity" evidence="1">
    <location>
        <begin position="236"/>
        <end position="248"/>
    </location>
</feature>
<dbReference type="Proteomes" id="UP001175211">
    <property type="component" value="Unassembled WGS sequence"/>
</dbReference>
<reference evidence="3" key="1">
    <citation type="submission" date="2023-06" db="EMBL/GenBank/DDBJ databases">
        <authorList>
            <consortium name="Lawrence Berkeley National Laboratory"/>
            <person name="Ahrendt S."/>
            <person name="Sahu N."/>
            <person name="Indic B."/>
            <person name="Wong-Bajracharya J."/>
            <person name="Merenyi Z."/>
            <person name="Ke H.-M."/>
            <person name="Monk M."/>
            <person name="Kocsube S."/>
            <person name="Drula E."/>
            <person name="Lipzen A."/>
            <person name="Balint B."/>
            <person name="Henrissat B."/>
            <person name="Andreopoulos B."/>
            <person name="Martin F.M."/>
            <person name="Harder C.B."/>
            <person name="Rigling D."/>
            <person name="Ford K.L."/>
            <person name="Foster G.D."/>
            <person name="Pangilinan J."/>
            <person name="Papanicolaou A."/>
            <person name="Barry K."/>
            <person name="LaButti K."/>
            <person name="Viragh M."/>
            <person name="Koriabine M."/>
            <person name="Yan M."/>
            <person name="Riley R."/>
            <person name="Champramary S."/>
            <person name="Plett K.L."/>
            <person name="Tsai I.J."/>
            <person name="Slot J."/>
            <person name="Sipos G."/>
            <person name="Plett J."/>
            <person name="Nagy L.G."/>
            <person name="Grigoriev I.V."/>
        </authorList>
    </citation>
    <scope>NUCLEOTIDE SEQUENCE</scope>
    <source>
        <strain evidence="3">CCBAS 213</strain>
    </source>
</reference>
<feature type="compositionally biased region" description="Low complexity" evidence="1">
    <location>
        <begin position="139"/>
        <end position="149"/>
    </location>
</feature>
<comment type="caution">
    <text evidence="3">The sequence shown here is derived from an EMBL/GenBank/DDBJ whole genome shotgun (WGS) entry which is preliminary data.</text>
</comment>
<dbReference type="GeneID" id="85365890"/>
<keyword evidence="2" id="KW-0812">Transmembrane</keyword>
<keyword evidence="2" id="KW-1133">Transmembrane helix</keyword>
<feature type="region of interest" description="Disordered" evidence="1">
    <location>
        <begin position="129"/>
        <end position="149"/>
    </location>
</feature>
<feature type="transmembrane region" description="Helical" evidence="2">
    <location>
        <begin position="20"/>
        <end position="41"/>
    </location>
</feature>
<dbReference type="EMBL" id="JAUEPS010000020">
    <property type="protein sequence ID" value="KAK0457891.1"/>
    <property type="molecule type" value="Genomic_DNA"/>
</dbReference>